<reference evidence="1 2" key="1">
    <citation type="submission" date="2020-09" db="EMBL/GenBank/DDBJ databases">
        <title>Brevundimonas sp. LVF1 isolated from an oligotrophic pond in Goettingen, Germany.</title>
        <authorList>
            <person name="Friedrich I."/>
            <person name="Klassen A."/>
            <person name="Neubauer H."/>
            <person name="Schneider D."/>
            <person name="Hertel R."/>
            <person name="Daniel R."/>
        </authorList>
    </citation>
    <scope>NUCLEOTIDE SEQUENCE [LARGE SCALE GENOMIC DNA]</scope>
    <source>
        <strain evidence="1 2">LVF1</strain>
    </source>
</reference>
<dbReference type="Proteomes" id="UP000663942">
    <property type="component" value="Chromosome"/>
</dbReference>
<gene>
    <name evidence="1" type="ORF">IFE19_01645</name>
</gene>
<proteinExistence type="predicted"/>
<protein>
    <recommendedName>
        <fullName evidence="3">DUF1493 family protein</fullName>
    </recommendedName>
</protein>
<organism evidence="1 2">
    <name type="scientific">Brevundimonas pondensis</name>
    <dbReference type="NCBI Taxonomy" id="2774189"/>
    <lineage>
        <taxon>Bacteria</taxon>
        <taxon>Pseudomonadati</taxon>
        <taxon>Pseudomonadota</taxon>
        <taxon>Alphaproteobacteria</taxon>
        <taxon>Caulobacterales</taxon>
        <taxon>Caulobacteraceae</taxon>
        <taxon>Brevundimonas</taxon>
    </lineage>
</organism>
<keyword evidence="2" id="KW-1185">Reference proteome</keyword>
<dbReference type="EMBL" id="CP062006">
    <property type="protein sequence ID" value="QTC88138.1"/>
    <property type="molecule type" value="Genomic_DNA"/>
</dbReference>
<evidence type="ECO:0008006" key="3">
    <source>
        <dbReference type="Google" id="ProtNLM"/>
    </source>
</evidence>
<sequence length="145" mass="16068">MTQASQAPMRRLIDLPGVDDLELKALMKPRYADPDARDEFPEIDALTADLFGLTGDEAEAVERPVDWDDIHRLSGVDLAEAFEALGWDVTDKRRKPLRLLPHYALPLALAIRGVAGELPFVAEPDHPTTDWGAGLAAEAARFRKR</sequence>
<accession>A0ABX7SKX8</accession>
<name>A0ABX7SKX8_9CAUL</name>
<dbReference type="RefSeq" id="WP_207825128.1">
    <property type="nucleotide sequence ID" value="NZ_CP062006.1"/>
</dbReference>
<evidence type="ECO:0000313" key="1">
    <source>
        <dbReference type="EMBL" id="QTC88138.1"/>
    </source>
</evidence>
<evidence type="ECO:0000313" key="2">
    <source>
        <dbReference type="Proteomes" id="UP000663942"/>
    </source>
</evidence>